<evidence type="ECO:0000256" key="3">
    <source>
        <dbReference type="ARBA" id="ARBA00012000"/>
    </source>
</evidence>
<feature type="compositionally biased region" description="Low complexity" evidence="14">
    <location>
        <begin position="572"/>
        <end position="583"/>
    </location>
</feature>
<dbReference type="Proteomes" id="UP000092582">
    <property type="component" value="Chromosome 1"/>
</dbReference>
<dbReference type="KEGG" id="cart:PA27867_1072"/>
<dbReference type="CDD" id="cd00056">
    <property type="entry name" value="ENDO3c"/>
    <property type="match status" value="1"/>
</dbReference>
<dbReference type="SUPFAM" id="SSF57884">
    <property type="entry name" value="Ada DNA repair protein, N-terminal domain (N-Ada 10)"/>
    <property type="match status" value="1"/>
</dbReference>
<evidence type="ECO:0000256" key="1">
    <source>
        <dbReference type="ARBA" id="ARBA00000086"/>
    </source>
</evidence>
<evidence type="ECO:0000256" key="12">
    <source>
        <dbReference type="ARBA" id="ARBA00023163"/>
    </source>
</evidence>
<keyword evidence="8" id="KW-0862">Zinc</keyword>
<evidence type="ECO:0000256" key="14">
    <source>
        <dbReference type="SAM" id="MobiDB-lite"/>
    </source>
</evidence>
<dbReference type="GO" id="GO:0008168">
    <property type="term" value="F:methyltransferase activity"/>
    <property type="evidence" value="ECO:0007669"/>
    <property type="project" value="UniProtKB-KW"/>
</dbReference>
<dbReference type="GO" id="GO:0006307">
    <property type="term" value="P:DNA alkylation repair"/>
    <property type="evidence" value="ECO:0007669"/>
    <property type="project" value="TreeGrafter"/>
</dbReference>
<dbReference type="Pfam" id="PF02805">
    <property type="entry name" value="Ada_Zn_binding"/>
    <property type="match status" value="1"/>
</dbReference>
<gene>
    <name evidence="16" type="ORF">PA27867_1072</name>
</gene>
<dbReference type="GO" id="GO:0003700">
    <property type="term" value="F:DNA-binding transcription factor activity"/>
    <property type="evidence" value="ECO:0007669"/>
    <property type="project" value="InterPro"/>
</dbReference>
<feature type="region of interest" description="Disordered" evidence="14">
    <location>
        <begin position="398"/>
        <end position="445"/>
    </location>
</feature>
<protein>
    <recommendedName>
        <fullName evidence="3">DNA-3-methyladenine glycosylase II</fullName>
        <ecNumber evidence="3">3.2.2.21</ecNumber>
    </recommendedName>
</protein>
<dbReference type="Gene3D" id="3.40.10.10">
    <property type="entry name" value="DNA Methylphosphotriester Repair Domain"/>
    <property type="match status" value="1"/>
</dbReference>
<evidence type="ECO:0000256" key="7">
    <source>
        <dbReference type="ARBA" id="ARBA00022763"/>
    </source>
</evidence>
<dbReference type="Pfam" id="PF06029">
    <property type="entry name" value="AlkA_N"/>
    <property type="match status" value="1"/>
</dbReference>
<dbReference type="GO" id="GO:0043916">
    <property type="term" value="F:DNA-7-methylguanine glycosylase activity"/>
    <property type="evidence" value="ECO:0007669"/>
    <property type="project" value="TreeGrafter"/>
</dbReference>
<dbReference type="Gene3D" id="1.10.10.60">
    <property type="entry name" value="Homeodomain-like"/>
    <property type="match status" value="1"/>
</dbReference>
<dbReference type="SUPFAM" id="SSF55945">
    <property type="entry name" value="TATA-box binding protein-like"/>
    <property type="match status" value="1"/>
</dbReference>
<dbReference type="Gene3D" id="1.10.1670.10">
    <property type="entry name" value="Helix-hairpin-Helix base-excision DNA repair enzymes (C-terminal)"/>
    <property type="match status" value="1"/>
</dbReference>
<dbReference type="GO" id="GO:0006285">
    <property type="term" value="P:base-excision repair, AP site formation"/>
    <property type="evidence" value="ECO:0007669"/>
    <property type="project" value="TreeGrafter"/>
</dbReference>
<dbReference type="InterPro" id="IPR051912">
    <property type="entry name" value="Alkylbase_DNA_Glycosylase/TA"/>
</dbReference>
<evidence type="ECO:0000256" key="9">
    <source>
        <dbReference type="ARBA" id="ARBA00023015"/>
    </source>
</evidence>
<evidence type="ECO:0000313" key="16">
    <source>
        <dbReference type="EMBL" id="ANP72038.1"/>
    </source>
</evidence>
<dbReference type="RefSeq" id="WP_066594227.1">
    <property type="nucleotide sequence ID" value="NZ_CP016282.1"/>
</dbReference>
<dbReference type="EMBL" id="CP016282">
    <property type="protein sequence ID" value="ANP72038.1"/>
    <property type="molecule type" value="Genomic_DNA"/>
</dbReference>
<dbReference type="SMART" id="SM00342">
    <property type="entry name" value="HTH_ARAC"/>
    <property type="match status" value="1"/>
</dbReference>
<dbReference type="InterPro" id="IPR037046">
    <property type="entry name" value="AlkA_N_sf"/>
</dbReference>
<evidence type="ECO:0000256" key="13">
    <source>
        <dbReference type="ARBA" id="ARBA00023204"/>
    </source>
</evidence>
<dbReference type="Pfam" id="PF12833">
    <property type="entry name" value="HTH_18"/>
    <property type="match status" value="1"/>
</dbReference>
<evidence type="ECO:0000256" key="5">
    <source>
        <dbReference type="ARBA" id="ARBA00022679"/>
    </source>
</evidence>
<evidence type="ECO:0000256" key="2">
    <source>
        <dbReference type="ARBA" id="ARBA00001947"/>
    </source>
</evidence>
<dbReference type="GO" id="GO:0008725">
    <property type="term" value="F:DNA-3-methyladenine glycosylase activity"/>
    <property type="evidence" value="ECO:0007669"/>
    <property type="project" value="TreeGrafter"/>
</dbReference>
<keyword evidence="10" id="KW-0238">DNA-binding</keyword>
<comment type="catalytic activity">
    <reaction evidence="1">
        <text>Hydrolysis of alkylated DNA, releasing 3-methyladenine, 3-methylguanine, 7-methylguanine and 7-methyladenine.</text>
        <dbReference type="EC" id="3.2.2.21"/>
    </reaction>
</comment>
<keyword evidence="12" id="KW-0804">Transcription</keyword>
<dbReference type="InterPro" id="IPR011257">
    <property type="entry name" value="DNA_glycosylase"/>
</dbReference>
<evidence type="ECO:0000256" key="8">
    <source>
        <dbReference type="ARBA" id="ARBA00022833"/>
    </source>
</evidence>
<evidence type="ECO:0000256" key="6">
    <source>
        <dbReference type="ARBA" id="ARBA00022723"/>
    </source>
</evidence>
<dbReference type="InterPro" id="IPR023170">
    <property type="entry name" value="HhH_base_excis_C"/>
</dbReference>
<dbReference type="InterPro" id="IPR018060">
    <property type="entry name" value="HTH_AraC"/>
</dbReference>
<dbReference type="GO" id="GO:0032131">
    <property type="term" value="F:alkylated DNA binding"/>
    <property type="evidence" value="ECO:0007669"/>
    <property type="project" value="TreeGrafter"/>
</dbReference>
<dbReference type="GO" id="GO:0005737">
    <property type="term" value="C:cytoplasm"/>
    <property type="evidence" value="ECO:0007669"/>
    <property type="project" value="TreeGrafter"/>
</dbReference>
<dbReference type="GO" id="GO:0008270">
    <property type="term" value="F:zinc ion binding"/>
    <property type="evidence" value="ECO:0007669"/>
    <property type="project" value="InterPro"/>
</dbReference>
<keyword evidence="5" id="KW-0808">Transferase</keyword>
<evidence type="ECO:0000256" key="4">
    <source>
        <dbReference type="ARBA" id="ARBA00022603"/>
    </source>
</evidence>
<dbReference type="InterPro" id="IPR035451">
    <property type="entry name" value="Ada-like_dom_sf"/>
</dbReference>
<organism evidence="16 17">
    <name type="scientific">Cryobacterium arcticum</name>
    <dbReference type="NCBI Taxonomy" id="670052"/>
    <lineage>
        <taxon>Bacteria</taxon>
        <taxon>Bacillati</taxon>
        <taxon>Actinomycetota</taxon>
        <taxon>Actinomycetes</taxon>
        <taxon>Micrococcales</taxon>
        <taxon>Microbacteriaceae</taxon>
        <taxon>Cryobacterium</taxon>
    </lineage>
</organism>
<dbReference type="Gene3D" id="1.10.340.30">
    <property type="entry name" value="Hypothetical protein, domain 2"/>
    <property type="match status" value="1"/>
</dbReference>
<reference evidence="16 17" key="1">
    <citation type="submission" date="2016-06" db="EMBL/GenBank/DDBJ databases">
        <title>Genome sequencing of Cryobacterium arcticum PAMC 27867.</title>
        <authorList>
            <person name="Lee J."/>
            <person name="Kim O.-S."/>
        </authorList>
    </citation>
    <scope>NUCLEOTIDE SEQUENCE [LARGE SCALE GENOMIC DNA]</scope>
    <source>
        <strain evidence="16 17">PAMC 27867</strain>
    </source>
</reference>
<dbReference type="SUPFAM" id="SSF46689">
    <property type="entry name" value="Homeodomain-like"/>
    <property type="match status" value="1"/>
</dbReference>
<dbReference type="AlphaFoldDB" id="A0A1B1BHM0"/>
<dbReference type="PROSITE" id="PS01124">
    <property type="entry name" value="HTH_ARAC_FAMILY_2"/>
    <property type="match status" value="1"/>
</dbReference>
<keyword evidence="17" id="KW-1185">Reference proteome</keyword>
<dbReference type="InterPro" id="IPR004026">
    <property type="entry name" value="Ada_DNA_repair_Zn-bd"/>
</dbReference>
<dbReference type="PANTHER" id="PTHR43003">
    <property type="entry name" value="DNA-3-METHYLADENINE GLYCOSYLASE"/>
    <property type="match status" value="1"/>
</dbReference>
<keyword evidence="11" id="KW-0010">Activator</keyword>
<dbReference type="InterPro" id="IPR010316">
    <property type="entry name" value="AlkA_N"/>
</dbReference>
<dbReference type="GO" id="GO:0032259">
    <property type="term" value="P:methylation"/>
    <property type="evidence" value="ECO:0007669"/>
    <property type="project" value="UniProtKB-KW"/>
</dbReference>
<feature type="domain" description="HTH araC/xylS-type" evidence="15">
    <location>
        <begin position="99"/>
        <end position="197"/>
    </location>
</feature>
<name>A0A1B1BHM0_9MICO</name>
<dbReference type="STRING" id="670052.PA27867_1072"/>
<dbReference type="InterPro" id="IPR009057">
    <property type="entry name" value="Homeodomain-like_sf"/>
</dbReference>
<evidence type="ECO:0000259" key="15">
    <source>
        <dbReference type="PROSITE" id="PS01124"/>
    </source>
</evidence>
<keyword evidence="9" id="KW-0805">Transcription regulation</keyword>
<keyword evidence="7" id="KW-0227">DNA damage</keyword>
<keyword evidence="13" id="KW-0234">DNA repair</keyword>
<dbReference type="EC" id="3.2.2.21" evidence="3"/>
<dbReference type="PROSITE" id="PS00041">
    <property type="entry name" value="HTH_ARAC_FAMILY_1"/>
    <property type="match status" value="1"/>
</dbReference>
<dbReference type="SMART" id="SM00478">
    <property type="entry name" value="ENDO3c"/>
    <property type="match status" value="1"/>
</dbReference>
<dbReference type="SUPFAM" id="SSF48150">
    <property type="entry name" value="DNA-glycosylase"/>
    <property type="match status" value="1"/>
</dbReference>
<dbReference type="GO" id="GO:0043565">
    <property type="term" value="F:sequence-specific DNA binding"/>
    <property type="evidence" value="ECO:0007669"/>
    <property type="project" value="InterPro"/>
</dbReference>
<evidence type="ECO:0000256" key="10">
    <source>
        <dbReference type="ARBA" id="ARBA00023125"/>
    </source>
</evidence>
<accession>A0A1B1BHM0</accession>
<dbReference type="GO" id="GO:0032993">
    <property type="term" value="C:protein-DNA complex"/>
    <property type="evidence" value="ECO:0007669"/>
    <property type="project" value="TreeGrafter"/>
</dbReference>
<sequence length="591" mass="61168">MTEPTLTPAQHGDDPVFAERYRAMSSRDARFDGQFITGVHSTGIYCRPSCPAMTPKPGNVSFYLTAAAAHEAGLRACKRCLPDAVPGSPEWNIRDDLAARAMRLIGDGTVEREGVPGLAGRLGYTPRHLTRVLVAEVGAGPLALARAHRAQTARVLLTSTHLPITDVAFAAGFGSIRQFNETIAAVYERTPSALRAGARPSGGRAGSGPSTALANARIGGTATVSADERVGESAGMSTGQADAAGSRISLLLPARAPFDGQGLLDFLGVRAVAGVERRTADGYERTLRLPHGWATLQLALAGTVDSPAISCTARLSSLADLAPLVSRVRRLFDLDADAQAIDRALATDPALAGSVRRTPGIRVPGSLDADETLFRALLGQQVSVASARTALGRLTAALGDPLPGGAEPADPAPDGTASDGTASERAAADGAAREHPAPVDPTRAPTLLFPTAARIAEHGREVLRGPAARIDTIVRVAEALASGELRLDVGESRDALQARLTALPGIGPWTAGYVAMRVLGSPDILLTSDLALRQGAERLGLPARAGDLAGHGGRWAPWRSYAGMHLWRAAGAAPRPAGSPGPSEMGAAPLR</sequence>
<dbReference type="InterPro" id="IPR018062">
    <property type="entry name" value="HTH_AraC-typ_CS"/>
</dbReference>
<dbReference type="Gene3D" id="3.30.310.20">
    <property type="entry name" value="DNA-3-methyladenine glycosylase AlkA, N-terminal domain"/>
    <property type="match status" value="1"/>
</dbReference>
<dbReference type="PANTHER" id="PTHR43003:SF13">
    <property type="entry name" value="DNA-3-METHYLADENINE GLYCOSYLASE 2"/>
    <property type="match status" value="1"/>
</dbReference>
<feature type="compositionally biased region" description="Low complexity" evidence="14">
    <location>
        <begin position="398"/>
        <end position="430"/>
    </location>
</feature>
<dbReference type="InterPro" id="IPR003265">
    <property type="entry name" value="HhH-GPD_domain"/>
</dbReference>
<dbReference type="SMART" id="SM01009">
    <property type="entry name" value="AlkA_N"/>
    <property type="match status" value="1"/>
</dbReference>
<evidence type="ECO:0000313" key="17">
    <source>
        <dbReference type="Proteomes" id="UP000092582"/>
    </source>
</evidence>
<evidence type="ECO:0000256" key="11">
    <source>
        <dbReference type="ARBA" id="ARBA00023159"/>
    </source>
</evidence>
<feature type="region of interest" description="Disordered" evidence="14">
    <location>
        <begin position="572"/>
        <end position="591"/>
    </location>
</feature>
<keyword evidence="4" id="KW-0489">Methyltransferase</keyword>
<proteinExistence type="predicted"/>
<comment type="cofactor">
    <cofactor evidence="2">
        <name>Zn(2+)</name>
        <dbReference type="ChEBI" id="CHEBI:29105"/>
    </cofactor>
</comment>
<keyword evidence="6" id="KW-0479">Metal-binding</keyword>
<dbReference type="PATRIC" id="fig|670052.7.peg.1111"/>